<dbReference type="VEuPathDB" id="VectorBase:GPPI040107"/>
<keyword evidence="3" id="KW-1185">Reference proteome</keyword>
<sequence length="135" mass="15471">MNSDADTSTDGTSASRMSASMPRSRMDDFLEDYMMADDEYNKPTKSAQPVRRRQERDCGKEALRDRLTTQDRIVQVQFDEVYTNKTPVYSRAKEVLRGCDYRNKSKTKTMEHGTVLVFAARTKTKAYAHNAKGLE</sequence>
<dbReference type="EnsemblMetazoa" id="GPPI040107-RA">
    <property type="protein sequence ID" value="GPPI040107-PA"/>
    <property type="gene ID" value="GPPI040107"/>
</dbReference>
<evidence type="ECO:0000313" key="2">
    <source>
        <dbReference type="EnsemblMetazoa" id="GPPI040107-PA"/>
    </source>
</evidence>
<name>A0A1B0BTK6_9MUSC</name>
<feature type="region of interest" description="Disordered" evidence="1">
    <location>
        <begin position="40"/>
        <end position="61"/>
    </location>
</feature>
<feature type="compositionally biased region" description="Basic and acidic residues" evidence="1">
    <location>
        <begin position="52"/>
        <end position="61"/>
    </location>
</feature>
<accession>A0A1B0BTK6</accession>
<reference evidence="3" key="1">
    <citation type="submission" date="2015-01" db="EMBL/GenBank/DDBJ databases">
        <authorList>
            <person name="Aksoy S."/>
            <person name="Warren W."/>
            <person name="Wilson R.K."/>
        </authorList>
    </citation>
    <scope>NUCLEOTIDE SEQUENCE [LARGE SCALE GENOMIC DNA]</scope>
    <source>
        <strain evidence="3">IAEA</strain>
    </source>
</reference>
<dbReference type="AlphaFoldDB" id="A0A1B0BTK6"/>
<dbReference type="Proteomes" id="UP000092460">
    <property type="component" value="Unassembled WGS sequence"/>
</dbReference>
<proteinExistence type="predicted"/>
<evidence type="ECO:0000256" key="1">
    <source>
        <dbReference type="SAM" id="MobiDB-lite"/>
    </source>
</evidence>
<protein>
    <submittedName>
        <fullName evidence="2">Uncharacterized protein</fullName>
    </submittedName>
</protein>
<feature type="compositionally biased region" description="Polar residues" evidence="1">
    <location>
        <begin position="1"/>
        <end position="12"/>
    </location>
</feature>
<evidence type="ECO:0000313" key="3">
    <source>
        <dbReference type="Proteomes" id="UP000092460"/>
    </source>
</evidence>
<feature type="region of interest" description="Disordered" evidence="1">
    <location>
        <begin position="1"/>
        <end position="25"/>
    </location>
</feature>
<dbReference type="EMBL" id="JXJN01020213">
    <property type="status" value="NOT_ANNOTATED_CDS"/>
    <property type="molecule type" value="Genomic_DNA"/>
</dbReference>
<organism evidence="2 3">
    <name type="scientific">Glossina palpalis gambiensis</name>
    <dbReference type="NCBI Taxonomy" id="67801"/>
    <lineage>
        <taxon>Eukaryota</taxon>
        <taxon>Metazoa</taxon>
        <taxon>Ecdysozoa</taxon>
        <taxon>Arthropoda</taxon>
        <taxon>Hexapoda</taxon>
        <taxon>Insecta</taxon>
        <taxon>Pterygota</taxon>
        <taxon>Neoptera</taxon>
        <taxon>Endopterygota</taxon>
        <taxon>Diptera</taxon>
        <taxon>Brachycera</taxon>
        <taxon>Muscomorpha</taxon>
        <taxon>Hippoboscoidea</taxon>
        <taxon>Glossinidae</taxon>
        <taxon>Glossina</taxon>
    </lineage>
</organism>
<reference evidence="2" key="2">
    <citation type="submission" date="2020-05" db="UniProtKB">
        <authorList>
            <consortium name="EnsemblMetazoa"/>
        </authorList>
    </citation>
    <scope>IDENTIFICATION</scope>
    <source>
        <strain evidence="2">IAEA</strain>
    </source>
</reference>
<feature type="compositionally biased region" description="Low complexity" evidence="1">
    <location>
        <begin position="13"/>
        <end position="23"/>
    </location>
</feature>